<sequence length="682" mass="74015">MSGPGGGKRHKNARRIVLPLIGGVTLFVIEIFAPLLIDSGDAAPFLSLVGLLVVLVAVAELLRLQPEAIEPLASLLSAVARRLRLRTRPRRAPRQARRWIPAAAVLRRLRVLVAHVVVIAGFAASAWLATTWVTTRVAPGWGEPCGRPLELRVLTSAENRDIIRRLADEFAVSPENNRGCRLAHITLSTQSSAEVVRQAFLREWSGPSSVGTDSPVATLLGARPDVWLPASTAEVEHVLALRPRDAELEVMGSLAYTPMVFAAPKRYRQRIESQLPQAGSPSWRDLIDAAVRSGLTVARPDPGLSVAGLLATVDLYRGIPRGNTQALRDLERRITSLGTPVSGLRDLLCTIRTSGASTTAVIVTEQAWLDYERGEPLGDGCPRPGGRPPVSYHAFHPADAHGADHPFVRVTWGKEADPRRDEAIDRWRRWLAERLASAGGYRSTAGQAVGDLPPIIEPEVPVRRFRGQELARTLEEFPSARQAVTLAFIVDRSGSMNKPTAENVSRLDRARELIDASLRLLGAADSAGVAAFPAEGEPGGPRLHQIQPVVPFSGENREEAAKRLAAFDGRGSGHMPLYDAIEEAARGLRGRGVNQAVVVFTDGERSTRGGIDAAELARRLAASADRPRVFVVAIGERECDEPDITRLEEHDVMSRCYAASESTTDQLIGWLFADLRAEGEAR</sequence>
<evidence type="ECO:0000259" key="2">
    <source>
        <dbReference type="PROSITE" id="PS50234"/>
    </source>
</evidence>
<keyword evidence="1" id="KW-0472">Membrane</keyword>
<keyword evidence="1" id="KW-1133">Transmembrane helix</keyword>
<dbReference type="InterPro" id="IPR036465">
    <property type="entry name" value="vWFA_dom_sf"/>
</dbReference>
<keyword evidence="4" id="KW-1185">Reference proteome</keyword>
<dbReference type="SMART" id="SM00327">
    <property type="entry name" value="VWA"/>
    <property type="match status" value="1"/>
</dbReference>
<gene>
    <name evidence="3" type="ORF">FHX40_3112</name>
</gene>
<dbReference type="PROSITE" id="PS50234">
    <property type="entry name" value="VWFA"/>
    <property type="match status" value="1"/>
</dbReference>
<comment type="caution">
    <text evidence="3">The sequence shown here is derived from an EMBL/GenBank/DDBJ whole genome shotgun (WGS) entry which is preliminary data.</text>
</comment>
<evidence type="ECO:0000313" key="3">
    <source>
        <dbReference type="EMBL" id="TQM76378.1"/>
    </source>
</evidence>
<dbReference type="SUPFAM" id="SSF53300">
    <property type="entry name" value="vWA-like"/>
    <property type="match status" value="1"/>
</dbReference>
<dbReference type="Pfam" id="PF13519">
    <property type="entry name" value="VWA_2"/>
    <property type="match status" value="1"/>
</dbReference>
<dbReference type="Proteomes" id="UP000319213">
    <property type="component" value="Unassembled WGS sequence"/>
</dbReference>
<dbReference type="AlphaFoldDB" id="A0A543J0N1"/>
<name>A0A543J0N1_9ACTN</name>
<feature type="transmembrane region" description="Helical" evidence="1">
    <location>
        <begin position="16"/>
        <end position="37"/>
    </location>
</feature>
<evidence type="ECO:0000313" key="4">
    <source>
        <dbReference type="Proteomes" id="UP000319213"/>
    </source>
</evidence>
<reference evidence="3 4" key="1">
    <citation type="submission" date="2019-06" db="EMBL/GenBank/DDBJ databases">
        <title>Sequencing the genomes of 1000 actinobacteria strains.</title>
        <authorList>
            <person name="Klenk H.-P."/>
        </authorList>
    </citation>
    <scope>NUCLEOTIDE SEQUENCE [LARGE SCALE GENOMIC DNA]</scope>
    <source>
        <strain evidence="3 4">DSM 43186</strain>
    </source>
</reference>
<feature type="transmembrane region" description="Helical" evidence="1">
    <location>
        <begin position="109"/>
        <end position="129"/>
    </location>
</feature>
<protein>
    <submittedName>
        <fullName evidence="3">von Willebrand factor type A domain-containing protein</fullName>
    </submittedName>
</protein>
<feature type="domain" description="VWFA" evidence="2">
    <location>
        <begin position="485"/>
        <end position="675"/>
    </location>
</feature>
<feature type="transmembrane region" description="Helical" evidence="1">
    <location>
        <begin position="43"/>
        <end position="62"/>
    </location>
</feature>
<dbReference type="OrthoDB" id="491589at2"/>
<dbReference type="Pfam" id="PF13531">
    <property type="entry name" value="SBP_bac_11"/>
    <property type="match status" value="1"/>
</dbReference>
<evidence type="ECO:0000256" key="1">
    <source>
        <dbReference type="SAM" id="Phobius"/>
    </source>
</evidence>
<proteinExistence type="predicted"/>
<dbReference type="InterPro" id="IPR002035">
    <property type="entry name" value="VWF_A"/>
</dbReference>
<organism evidence="3 4">
    <name type="scientific">Thermopolyspora flexuosa</name>
    <dbReference type="NCBI Taxonomy" id="103836"/>
    <lineage>
        <taxon>Bacteria</taxon>
        <taxon>Bacillati</taxon>
        <taxon>Actinomycetota</taxon>
        <taxon>Actinomycetes</taxon>
        <taxon>Streptosporangiales</taxon>
        <taxon>Streptosporangiaceae</taxon>
        <taxon>Thermopolyspora</taxon>
    </lineage>
</organism>
<keyword evidence="1" id="KW-0812">Transmembrane</keyword>
<dbReference type="EMBL" id="VFPQ01000001">
    <property type="protein sequence ID" value="TQM76378.1"/>
    <property type="molecule type" value="Genomic_DNA"/>
</dbReference>
<dbReference type="Gene3D" id="3.40.50.410">
    <property type="entry name" value="von Willebrand factor, type A domain"/>
    <property type="match status" value="1"/>
</dbReference>
<accession>A0A543J0N1</accession>